<keyword evidence="2" id="KW-1185">Reference proteome</keyword>
<dbReference type="Proteomes" id="UP000318590">
    <property type="component" value="Unassembled WGS sequence"/>
</dbReference>
<name>A0A547Q687_9RHOB</name>
<proteinExistence type="predicted"/>
<gene>
    <name evidence="1" type="ORF">FEV53_07565</name>
</gene>
<dbReference type="EMBL" id="VFSV01000009">
    <property type="protein sequence ID" value="TRD21898.1"/>
    <property type="molecule type" value="Genomic_DNA"/>
</dbReference>
<evidence type="ECO:0000313" key="2">
    <source>
        <dbReference type="Proteomes" id="UP000318590"/>
    </source>
</evidence>
<comment type="caution">
    <text evidence="1">The sequence shown here is derived from an EMBL/GenBank/DDBJ whole genome shotgun (WGS) entry which is preliminary data.</text>
</comment>
<dbReference type="OrthoDB" id="8241168at2"/>
<reference evidence="1 2" key="1">
    <citation type="submission" date="2019-06" db="EMBL/GenBank/DDBJ databases">
        <title>Paenimaribius caenipelagi gen. nov., sp. nov., isolated from a tidal flat.</title>
        <authorList>
            <person name="Yoon J.-H."/>
        </authorList>
    </citation>
    <scope>NUCLEOTIDE SEQUENCE [LARGE SCALE GENOMIC DNA]</scope>
    <source>
        <strain evidence="1 2">JBTF-M29</strain>
    </source>
</reference>
<sequence length="84" mass="8897">MLIGHIEGATRTIGKSQGYLGLPIRDETLDCVINGQGTPAMVTAWHPTPDELRALVNGAPVHVRLLGQSHPPIMVSVGPEPDPV</sequence>
<dbReference type="AlphaFoldDB" id="A0A547Q687"/>
<protein>
    <submittedName>
        <fullName evidence="1">Uncharacterized protein</fullName>
    </submittedName>
</protein>
<organism evidence="1 2">
    <name type="scientific">Palleronia caenipelagi</name>
    <dbReference type="NCBI Taxonomy" id="2489174"/>
    <lineage>
        <taxon>Bacteria</taxon>
        <taxon>Pseudomonadati</taxon>
        <taxon>Pseudomonadota</taxon>
        <taxon>Alphaproteobacteria</taxon>
        <taxon>Rhodobacterales</taxon>
        <taxon>Roseobacteraceae</taxon>
        <taxon>Palleronia</taxon>
    </lineage>
</organism>
<dbReference type="RefSeq" id="WP_142834203.1">
    <property type="nucleotide sequence ID" value="NZ_VFSV01000009.1"/>
</dbReference>
<evidence type="ECO:0000313" key="1">
    <source>
        <dbReference type="EMBL" id="TRD21898.1"/>
    </source>
</evidence>
<accession>A0A547Q687</accession>